<comment type="catalytic activity">
    <reaction evidence="5">
        <text>a 5'-end NAD(+)-phospho-ribonucleoside in mRNA + H2O = a 5'-end phospho-ribonucleoside in mRNA + NAD(+) + H(+)</text>
        <dbReference type="Rhea" id="RHEA:60880"/>
        <dbReference type="Rhea" id="RHEA-COMP:15692"/>
        <dbReference type="Rhea" id="RHEA-COMP:15698"/>
        <dbReference type="ChEBI" id="CHEBI:15377"/>
        <dbReference type="ChEBI" id="CHEBI:15378"/>
        <dbReference type="ChEBI" id="CHEBI:57540"/>
        <dbReference type="ChEBI" id="CHEBI:138282"/>
        <dbReference type="ChEBI" id="CHEBI:144029"/>
    </reaction>
    <physiologicalReaction direction="left-to-right" evidence="5">
        <dbReference type="Rhea" id="RHEA:60881"/>
    </physiologicalReaction>
</comment>
<dbReference type="GO" id="GO:0000956">
    <property type="term" value="P:nuclear-transcribed mRNA catabolic process"/>
    <property type="evidence" value="ECO:0007669"/>
    <property type="project" value="TreeGrafter"/>
</dbReference>
<organism evidence="8 9">
    <name type="scientific">Glomus cerebriforme</name>
    <dbReference type="NCBI Taxonomy" id="658196"/>
    <lineage>
        <taxon>Eukaryota</taxon>
        <taxon>Fungi</taxon>
        <taxon>Fungi incertae sedis</taxon>
        <taxon>Mucoromycota</taxon>
        <taxon>Glomeromycotina</taxon>
        <taxon>Glomeromycetes</taxon>
        <taxon>Glomerales</taxon>
        <taxon>Glomeraceae</taxon>
        <taxon>Glomus</taxon>
    </lineage>
</organism>
<evidence type="ECO:0000256" key="5">
    <source>
        <dbReference type="ARBA" id="ARBA00048124"/>
    </source>
</evidence>
<evidence type="ECO:0000259" key="7">
    <source>
        <dbReference type="Pfam" id="PF08652"/>
    </source>
</evidence>
<gene>
    <name evidence="8" type="ORF">C1645_768516</name>
</gene>
<evidence type="ECO:0000256" key="3">
    <source>
        <dbReference type="ARBA" id="ARBA00044676"/>
    </source>
</evidence>
<dbReference type="InterPro" id="IPR039039">
    <property type="entry name" value="RAI1-like_fam"/>
</dbReference>
<keyword evidence="6" id="KW-0547">Nucleotide-binding</keyword>
<keyword evidence="6" id="KW-0694">RNA-binding</keyword>
<reference evidence="8 9" key="1">
    <citation type="submission" date="2018-06" db="EMBL/GenBank/DDBJ databases">
        <title>Comparative genomics reveals the genomic features of Rhizophagus irregularis, R. cerebriforme, R. diaphanum and Gigaspora rosea, and their symbiotic lifestyle signature.</title>
        <authorList>
            <person name="Morin E."/>
            <person name="San Clemente H."/>
            <person name="Chen E.C.H."/>
            <person name="De La Providencia I."/>
            <person name="Hainaut M."/>
            <person name="Kuo A."/>
            <person name="Kohler A."/>
            <person name="Murat C."/>
            <person name="Tang N."/>
            <person name="Roy S."/>
            <person name="Loubradou J."/>
            <person name="Henrissat B."/>
            <person name="Grigoriev I.V."/>
            <person name="Corradi N."/>
            <person name="Roux C."/>
            <person name="Martin F.M."/>
        </authorList>
    </citation>
    <scope>NUCLEOTIDE SEQUENCE [LARGE SCALE GENOMIC DNA]</scope>
    <source>
        <strain evidence="8 9">DAOM 227022</strain>
    </source>
</reference>
<comment type="catalytic activity">
    <reaction evidence="3">
        <text>a 5'-end (N(7)-methyl 5'-triphosphoguanosine)-ribonucleoside-ribonucleotide in mRNA + H2O = a (N(7)-methyl 5'-triphosphoguanosine)-nucleoside + a 5'-end phospho-ribonucleoside in mRNA + H(+)</text>
        <dbReference type="Rhea" id="RHEA:66928"/>
        <dbReference type="Rhea" id="RHEA-COMP:15692"/>
        <dbReference type="Rhea" id="RHEA-COMP:17313"/>
        <dbReference type="ChEBI" id="CHEBI:15377"/>
        <dbReference type="ChEBI" id="CHEBI:15378"/>
        <dbReference type="ChEBI" id="CHEBI:138282"/>
        <dbReference type="ChEBI" id="CHEBI:172876"/>
        <dbReference type="ChEBI" id="CHEBI:172877"/>
    </reaction>
    <physiologicalReaction direction="left-to-right" evidence="3">
        <dbReference type="Rhea" id="RHEA:66929"/>
    </physiologicalReaction>
</comment>
<evidence type="ECO:0000256" key="2">
    <source>
        <dbReference type="ARBA" id="ARBA00006562"/>
    </source>
</evidence>
<dbReference type="InterPro" id="IPR013961">
    <property type="entry name" value="RAI1"/>
</dbReference>
<evidence type="ECO:0000256" key="1">
    <source>
        <dbReference type="ARBA" id="ARBA00001968"/>
    </source>
</evidence>
<dbReference type="GO" id="GO:0034353">
    <property type="term" value="F:mRNA 5'-diphosphatase activity"/>
    <property type="evidence" value="ECO:0007669"/>
    <property type="project" value="TreeGrafter"/>
</dbReference>
<dbReference type="GO" id="GO:0000166">
    <property type="term" value="F:nucleotide binding"/>
    <property type="evidence" value="ECO:0007669"/>
    <property type="project" value="UniProtKB-KW"/>
</dbReference>
<dbReference type="STRING" id="658196.A0A397SY90"/>
<comment type="subcellular location">
    <subcellularLocation>
        <location evidence="6">Nucleus</location>
    </subcellularLocation>
</comment>
<keyword evidence="6" id="KW-0479">Metal-binding</keyword>
<evidence type="ECO:0000313" key="8">
    <source>
        <dbReference type="EMBL" id="RIA91028.1"/>
    </source>
</evidence>
<name>A0A397SY90_9GLOM</name>
<proteinExistence type="inferred from homology"/>
<keyword evidence="6" id="KW-0539">Nucleus</keyword>
<dbReference type="Proteomes" id="UP000265703">
    <property type="component" value="Unassembled WGS sequence"/>
</dbReference>
<sequence length="378" mass="44327">MERSIRSDPNIHKFSIHPFKRFNKRSVEYKQPVEITSFSYDENHQLHMDDRELRYYYPPNLKDCNLSAGYENFIQKIVEGPEPIHSLLDALIHLRKTRAETENVIKADIISWRGIFTKMLCTPYNRNEPWEFGATLYNNTIFIEEHETEYTRRNREGDTPKAKLMGYWGYKFEALSTIGVPATEIQSSDDPELLARKNTVVNTNIQYCSVSKTTLGKNRLIMGAEVDCLIDVKPPYPENPVNKYIELKTSKIPRNDRDTFVFERYKLIKFWAQSFLIGIPKIIVGFRDDDGNLCSLKEIKTLEIPRMVRGKDKMWDAVICLNFLNEFFEWLREVIKIEDANSSYVISFKEPFQEIEVSFCHNKNPVLADRHLKPFGKV</sequence>
<evidence type="ECO:0000256" key="4">
    <source>
        <dbReference type="ARBA" id="ARBA00044692"/>
    </source>
</evidence>
<dbReference type="AlphaFoldDB" id="A0A397SY90"/>
<accession>A0A397SY90</accession>
<comment type="caution">
    <text evidence="8">The sequence shown here is derived from an EMBL/GenBank/DDBJ whole genome shotgun (WGS) entry which is preliminary data.</text>
</comment>
<dbReference type="OrthoDB" id="5853397at2759"/>
<keyword evidence="6" id="KW-0540">Nuclease</keyword>
<feature type="domain" description="RAI1-like" evidence="7">
    <location>
        <begin position="30"/>
        <end position="361"/>
    </location>
</feature>
<dbReference type="EC" id="3.6.1.-" evidence="6"/>
<keyword evidence="9" id="KW-1185">Reference proteome</keyword>
<keyword evidence="6" id="KW-0378">Hydrolase</keyword>
<comment type="function">
    <text evidence="6">Decapping enzyme for NAD-capped RNAs: specifically hydrolyzes the nicotinamide adenine dinucleotide (NAD) cap from a subset of RNAs by removing the entire NAD moiety from the 5'-end of an NAD-capped RNA.</text>
</comment>
<evidence type="ECO:0000256" key="6">
    <source>
        <dbReference type="RuleBase" id="RU367113"/>
    </source>
</evidence>
<dbReference type="PANTHER" id="PTHR12395:SF9">
    <property type="entry name" value="DECAPPING AND EXORIBONUCLEASE PROTEIN"/>
    <property type="match status" value="1"/>
</dbReference>
<dbReference type="GO" id="GO:0046872">
    <property type="term" value="F:metal ion binding"/>
    <property type="evidence" value="ECO:0007669"/>
    <property type="project" value="UniProtKB-KW"/>
</dbReference>
<comment type="catalytic activity">
    <reaction evidence="4">
        <text>a 5'-end triphospho-ribonucleoside in mRNA + H2O = a 5'-end phospho-ribonucleoside in mRNA + diphosphate + H(+)</text>
        <dbReference type="Rhea" id="RHEA:78683"/>
        <dbReference type="Rhea" id="RHEA-COMP:15692"/>
        <dbReference type="Rhea" id="RHEA-COMP:17164"/>
        <dbReference type="ChEBI" id="CHEBI:15377"/>
        <dbReference type="ChEBI" id="CHEBI:15378"/>
        <dbReference type="ChEBI" id="CHEBI:33019"/>
        <dbReference type="ChEBI" id="CHEBI:138282"/>
        <dbReference type="ChEBI" id="CHEBI:167618"/>
    </reaction>
    <physiologicalReaction direction="left-to-right" evidence="4">
        <dbReference type="Rhea" id="RHEA:78684"/>
    </physiologicalReaction>
</comment>
<comment type="similarity">
    <text evidence="2 6">Belongs to the DXO/Dom3Z family.</text>
</comment>
<dbReference type="GO" id="GO:0004518">
    <property type="term" value="F:nuclease activity"/>
    <property type="evidence" value="ECO:0007669"/>
    <property type="project" value="UniProtKB-KW"/>
</dbReference>
<comment type="cofactor">
    <cofactor evidence="1 6">
        <name>a divalent metal cation</name>
        <dbReference type="ChEBI" id="CHEBI:60240"/>
    </cofactor>
</comment>
<dbReference type="GO" id="GO:0005634">
    <property type="term" value="C:nucleus"/>
    <property type="evidence" value="ECO:0007669"/>
    <property type="project" value="UniProtKB-SubCell"/>
</dbReference>
<dbReference type="GO" id="GO:0005829">
    <property type="term" value="C:cytosol"/>
    <property type="evidence" value="ECO:0007669"/>
    <property type="project" value="TreeGrafter"/>
</dbReference>
<protein>
    <recommendedName>
        <fullName evidence="6">Decapping nuclease</fullName>
        <ecNumber evidence="6">3.6.1.-</ecNumber>
    </recommendedName>
</protein>
<evidence type="ECO:0000313" key="9">
    <source>
        <dbReference type="Proteomes" id="UP000265703"/>
    </source>
</evidence>
<dbReference type="GO" id="GO:0110155">
    <property type="term" value="P:NAD-cap decapping"/>
    <property type="evidence" value="ECO:0007669"/>
    <property type="project" value="TreeGrafter"/>
</dbReference>
<dbReference type="GO" id="GO:0003723">
    <property type="term" value="F:RNA binding"/>
    <property type="evidence" value="ECO:0007669"/>
    <property type="project" value="UniProtKB-KW"/>
</dbReference>
<dbReference type="Pfam" id="PF08652">
    <property type="entry name" value="RAI1"/>
    <property type="match status" value="1"/>
</dbReference>
<dbReference type="PANTHER" id="PTHR12395">
    <property type="entry name" value="DOM-3 RELATED"/>
    <property type="match status" value="1"/>
</dbReference>
<dbReference type="EMBL" id="QKYT01000164">
    <property type="protein sequence ID" value="RIA91028.1"/>
    <property type="molecule type" value="Genomic_DNA"/>
</dbReference>